<protein>
    <recommendedName>
        <fullName evidence="5">Phospholipid metabolism enzyme regulator</fullName>
    </recommendedName>
</protein>
<feature type="compositionally biased region" description="Polar residues" evidence="1">
    <location>
        <begin position="317"/>
        <end position="357"/>
    </location>
</feature>
<accession>A0A6A6VCG2</accession>
<organism evidence="3 4">
    <name type="scientific">Sporormia fimetaria CBS 119925</name>
    <dbReference type="NCBI Taxonomy" id="1340428"/>
    <lineage>
        <taxon>Eukaryota</taxon>
        <taxon>Fungi</taxon>
        <taxon>Dikarya</taxon>
        <taxon>Ascomycota</taxon>
        <taxon>Pezizomycotina</taxon>
        <taxon>Dothideomycetes</taxon>
        <taxon>Pleosporomycetidae</taxon>
        <taxon>Pleosporales</taxon>
        <taxon>Sporormiaceae</taxon>
        <taxon>Sporormia</taxon>
    </lineage>
</organism>
<proteinExistence type="predicted"/>
<evidence type="ECO:0000256" key="2">
    <source>
        <dbReference type="SAM" id="Phobius"/>
    </source>
</evidence>
<dbReference type="GO" id="GO:0000329">
    <property type="term" value="C:fungal-type vacuole membrane"/>
    <property type="evidence" value="ECO:0007669"/>
    <property type="project" value="TreeGrafter"/>
</dbReference>
<feature type="compositionally biased region" description="Polar residues" evidence="1">
    <location>
        <begin position="35"/>
        <end position="67"/>
    </location>
</feature>
<feature type="compositionally biased region" description="Basic residues" evidence="1">
    <location>
        <begin position="378"/>
        <end position="389"/>
    </location>
</feature>
<dbReference type="PANTHER" id="PTHR28258:SF1">
    <property type="entry name" value="VACUOLAR SEGREGATION PROTEIN 7"/>
    <property type="match status" value="1"/>
</dbReference>
<feature type="compositionally biased region" description="Acidic residues" evidence="1">
    <location>
        <begin position="202"/>
        <end position="212"/>
    </location>
</feature>
<dbReference type="GO" id="GO:0010513">
    <property type="term" value="P:positive regulation of phosphatidylinositol biosynthetic process"/>
    <property type="evidence" value="ECO:0007669"/>
    <property type="project" value="TreeGrafter"/>
</dbReference>
<dbReference type="GO" id="GO:1903778">
    <property type="term" value="P:protein localization to vacuolar membrane"/>
    <property type="evidence" value="ECO:0007669"/>
    <property type="project" value="TreeGrafter"/>
</dbReference>
<dbReference type="OrthoDB" id="1204at2759"/>
<evidence type="ECO:0000256" key="1">
    <source>
        <dbReference type="SAM" id="MobiDB-lite"/>
    </source>
</evidence>
<evidence type="ECO:0008006" key="5">
    <source>
        <dbReference type="Google" id="ProtNLM"/>
    </source>
</evidence>
<gene>
    <name evidence="3" type="ORF">M011DRAFT_403600</name>
</gene>
<keyword evidence="2" id="KW-0812">Transmembrane</keyword>
<feature type="transmembrane region" description="Helical" evidence="2">
    <location>
        <begin position="703"/>
        <end position="726"/>
    </location>
</feature>
<evidence type="ECO:0000313" key="3">
    <source>
        <dbReference type="EMBL" id="KAF2746797.1"/>
    </source>
</evidence>
<feature type="region of interest" description="Disordered" evidence="1">
    <location>
        <begin position="659"/>
        <end position="682"/>
    </location>
</feature>
<feature type="compositionally biased region" description="Polar residues" evidence="1">
    <location>
        <begin position="618"/>
        <end position="636"/>
    </location>
</feature>
<sequence>MASPSETSTSNKRPSRSVAAAEAGLPTPRRHKALSGNSRSRTVSGSNSPMSSRDTSPSRQSHRQQGTAAPLPKSSLRSRKSSNEASPTRGPSLTSTGATVPSAAAIQRALSSASLPQLPPALSQDPSRASRTLKGASGTGSGDNSPHWPVSPRLKSPPPTETRSRSRRNSLRASYQKPEVPAPPSITVQSSSPVPSSRLPVQDEESVADVDELLMHTKGPLRGGSGLVPKLETVQEASLPTTPAFEGLAVGSSYTDSPAPRTSDDERNDVTSTKVTEDLSASAFKQSESGGEGHGNQKMHDSRSTSAHCPGVISPRASASSLSTVKSRTDVSTRNMTVETETVPSVAQATIGNQERSASGRVEGTLRLKPSNETIRPRKEKQKTKRKAPSIHAGTGRSTAHISYHHHCPSRPESWHSAAASSMGSSASYRSYDDRRPGSPPAQETQRSFLRPPPLLHSYSYSGTNVNPKASSKADVFEQKVASAVDEANSSDSDATFIYESNPPDPQPHRSRHHHSRTPSVTSITSLVDPRALRDGQKNMGKKVSMKFANPYTNQNADLGAIDNGDGTVRIGSGRMAAGVHHHIGRHGHGRGALNHMMIDSDSSLAQSSRNARGPSSRHPSQPNSPRFQQLNISHGNGSVFRGKHGEFSAYDVDMENAADDERTPLIPSMRSPRSRGSRQRNSVTTIILPERRYRSGGWFRKVAGCLAIAICVSVLVFTVLGLVFATTKPLHDVKIRAIQGVIASQEELMLDLLVEAVNPNIIAINVMDMEMNIFARSKHVGSDKWWREHGGKHQNMEEWNSIVDDLTVEEETPLVRASGTDEENDPIDEPGIGEPRTMLLGRIFHFDSPLSFDASFFNRRAIESLGQIHLPKPGNKTEAGGTERWEEVLQYPFDLIVKGVLKYQLPLSTQERKVAVSASFHYTPDDDKKKKLIAGEAKRSLPNPALDLVPKPLGRFARSLVHTLR</sequence>
<dbReference type="PANTHER" id="PTHR28258">
    <property type="entry name" value="VACUOLAR SEGREGATION PROTEIN 7"/>
    <property type="match status" value="1"/>
</dbReference>
<dbReference type="Proteomes" id="UP000799440">
    <property type="component" value="Unassembled WGS sequence"/>
</dbReference>
<feature type="compositionally biased region" description="Polar residues" evidence="1">
    <location>
        <begin position="83"/>
        <end position="99"/>
    </location>
</feature>
<feature type="compositionally biased region" description="Polar residues" evidence="1">
    <location>
        <begin position="1"/>
        <end position="12"/>
    </location>
</feature>
<feature type="compositionally biased region" description="Low complexity" evidence="1">
    <location>
        <begin position="185"/>
        <end position="200"/>
    </location>
</feature>
<dbReference type="EMBL" id="MU006575">
    <property type="protein sequence ID" value="KAF2746797.1"/>
    <property type="molecule type" value="Genomic_DNA"/>
</dbReference>
<dbReference type="AlphaFoldDB" id="A0A6A6VCG2"/>
<reference evidence="3" key="1">
    <citation type="journal article" date="2020" name="Stud. Mycol.">
        <title>101 Dothideomycetes genomes: a test case for predicting lifestyles and emergence of pathogens.</title>
        <authorList>
            <person name="Haridas S."/>
            <person name="Albert R."/>
            <person name="Binder M."/>
            <person name="Bloem J."/>
            <person name="Labutti K."/>
            <person name="Salamov A."/>
            <person name="Andreopoulos B."/>
            <person name="Baker S."/>
            <person name="Barry K."/>
            <person name="Bills G."/>
            <person name="Bluhm B."/>
            <person name="Cannon C."/>
            <person name="Castanera R."/>
            <person name="Culley D."/>
            <person name="Daum C."/>
            <person name="Ezra D."/>
            <person name="Gonzalez J."/>
            <person name="Henrissat B."/>
            <person name="Kuo A."/>
            <person name="Liang C."/>
            <person name="Lipzen A."/>
            <person name="Lutzoni F."/>
            <person name="Magnuson J."/>
            <person name="Mondo S."/>
            <person name="Nolan M."/>
            <person name="Ohm R."/>
            <person name="Pangilinan J."/>
            <person name="Park H.-J."/>
            <person name="Ramirez L."/>
            <person name="Alfaro M."/>
            <person name="Sun H."/>
            <person name="Tritt A."/>
            <person name="Yoshinaga Y."/>
            <person name="Zwiers L.-H."/>
            <person name="Turgeon B."/>
            <person name="Goodwin S."/>
            <person name="Spatafora J."/>
            <person name="Crous P."/>
            <person name="Grigoriev I."/>
        </authorList>
    </citation>
    <scope>NUCLEOTIDE SEQUENCE</scope>
    <source>
        <strain evidence="3">CBS 119925</strain>
    </source>
</reference>
<dbReference type="InterPro" id="IPR024260">
    <property type="entry name" value="Vac7"/>
</dbReference>
<feature type="region of interest" description="Disordered" evidence="1">
    <location>
        <begin position="603"/>
        <end position="636"/>
    </location>
</feature>
<feature type="region of interest" description="Disordered" evidence="1">
    <location>
        <begin position="485"/>
        <end position="525"/>
    </location>
</feature>
<keyword evidence="2" id="KW-0472">Membrane</keyword>
<feature type="region of interest" description="Disordered" evidence="1">
    <location>
        <begin position="1"/>
        <end position="473"/>
    </location>
</feature>
<dbReference type="Pfam" id="PF12751">
    <property type="entry name" value="Vac7"/>
    <property type="match status" value="2"/>
</dbReference>
<feature type="compositionally biased region" description="Low complexity" evidence="1">
    <location>
        <begin position="415"/>
        <end position="430"/>
    </location>
</feature>
<dbReference type="GO" id="GO:0070772">
    <property type="term" value="C:PAS complex"/>
    <property type="evidence" value="ECO:0007669"/>
    <property type="project" value="TreeGrafter"/>
</dbReference>
<evidence type="ECO:0000313" key="4">
    <source>
        <dbReference type="Proteomes" id="UP000799440"/>
    </source>
</evidence>
<keyword evidence="2" id="KW-1133">Transmembrane helix</keyword>
<keyword evidence="4" id="KW-1185">Reference proteome</keyword>
<name>A0A6A6VCG2_9PLEO</name>
<dbReference type="GO" id="GO:0000011">
    <property type="term" value="P:vacuole inheritance"/>
    <property type="evidence" value="ECO:0007669"/>
    <property type="project" value="TreeGrafter"/>
</dbReference>
<feature type="compositionally biased region" description="Polar residues" evidence="1">
    <location>
        <begin position="459"/>
        <end position="470"/>
    </location>
</feature>